<proteinExistence type="predicted"/>
<evidence type="ECO:0000313" key="2">
    <source>
        <dbReference type="Proteomes" id="UP001233999"/>
    </source>
</evidence>
<evidence type="ECO:0000313" key="1">
    <source>
        <dbReference type="EMBL" id="KAJ9576229.1"/>
    </source>
</evidence>
<reference evidence="1" key="1">
    <citation type="journal article" date="2023" name="IScience">
        <title>Live-bearing cockroach genome reveals convergent evolutionary mechanisms linked to viviparity in insects and beyond.</title>
        <authorList>
            <person name="Fouks B."/>
            <person name="Harrison M.C."/>
            <person name="Mikhailova A.A."/>
            <person name="Marchal E."/>
            <person name="English S."/>
            <person name="Carruthers M."/>
            <person name="Jennings E.C."/>
            <person name="Chiamaka E.L."/>
            <person name="Frigard R.A."/>
            <person name="Pippel M."/>
            <person name="Attardo G.M."/>
            <person name="Benoit J.B."/>
            <person name="Bornberg-Bauer E."/>
            <person name="Tobe S.S."/>
        </authorList>
    </citation>
    <scope>NUCLEOTIDE SEQUENCE</scope>
    <source>
        <strain evidence="1">Stay&amp;Tobe</strain>
    </source>
</reference>
<keyword evidence="2" id="KW-1185">Reference proteome</keyword>
<comment type="caution">
    <text evidence="1">The sequence shown here is derived from an EMBL/GenBank/DDBJ whole genome shotgun (WGS) entry which is preliminary data.</text>
</comment>
<reference evidence="1" key="2">
    <citation type="submission" date="2023-05" db="EMBL/GenBank/DDBJ databases">
        <authorList>
            <person name="Fouks B."/>
        </authorList>
    </citation>
    <scope>NUCLEOTIDE SEQUENCE</scope>
    <source>
        <strain evidence="1">Stay&amp;Tobe</strain>
        <tissue evidence="1">Testes</tissue>
    </source>
</reference>
<gene>
    <name evidence="1" type="ORF">L9F63_006891</name>
</gene>
<organism evidence="1 2">
    <name type="scientific">Diploptera punctata</name>
    <name type="common">Pacific beetle cockroach</name>
    <dbReference type="NCBI Taxonomy" id="6984"/>
    <lineage>
        <taxon>Eukaryota</taxon>
        <taxon>Metazoa</taxon>
        <taxon>Ecdysozoa</taxon>
        <taxon>Arthropoda</taxon>
        <taxon>Hexapoda</taxon>
        <taxon>Insecta</taxon>
        <taxon>Pterygota</taxon>
        <taxon>Neoptera</taxon>
        <taxon>Polyneoptera</taxon>
        <taxon>Dictyoptera</taxon>
        <taxon>Blattodea</taxon>
        <taxon>Blaberoidea</taxon>
        <taxon>Blaberidae</taxon>
        <taxon>Diplopterinae</taxon>
        <taxon>Diploptera</taxon>
    </lineage>
</organism>
<accession>A0AAD7Z8V8</accession>
<dbReference type="AlphaFoldDB" id="A0AAD7Z8V8"/>
<dbReference type="Proteomes" id="UP001233999">
    <property type="component" value="Unassembled WGS sequence"/>
</dbReference>
<sequence>CTFNEYLFVYSVKNKENVNSRYLGHIIFVTEISLFMRQNVSTSGFKMVPAICGINFLLKIDNIAENFSRL</sequence>
<feature type="non-terminal residue" evidence="1">
    <location>
        <position position="70"/>
    </location>
</feature>
<protein>
    <submittedName>
        <fullName evidence="1">Uncharacterized protein</fullName>
    </submittedName>
</protein>
<dbReference type="EMBL" id="JASPKZ010009803">
    <property type="protein sequence ID" value="KAJ9576229.1"/>
    <property type="molecule type" value="Genomic_DNA"/>
</dbReference>
<feature type="non-terminal residue" evidence="1">
    <location>
        <position position="1"/>
    </location>
</feature>
<name>A0AAD7Z8V8_DIPPU</name>